<reference evidence="1 2" key="1">
    <citation type="submission" date="2016-10" db="EMBL/GenBank/DDBJ databases">
        <authorList>
            <person name="Varghese N."/>
            <person name="Submissions S."/>
        </authorList>
    </citation>
    <scope>NUCLEOTIDE SEQUENCE [LARGE SCALE GENOMIC DNA]</scope>
    <source>
        <strain evidence="2">DSM 19823 / KCTC 23066 / CCTCC M 208030 / D25</strain>
    </source>
</reference>
<sequence length="242" mass="28526">MKKILLLFVILMSISTSYGQRKSKKQEAPVKKIEYLDIVQILSNKDELKLTQQQVGALTIKNEYIKRDLQNLNSKAKMEEVEKNMHQRELFAGYNNFVNRTLNEDQLESWNVIKKEIAAGEEESSDLKTEMAALDSAYKAELKEVYRKYSKDRKLYYASRNVVRKQYDADKLRIYKKYNQPVEEEGAEGDKVLTLEEIANLYKEYDDYYNEPKQANPLEYLDVKEEYSNETEEITSEEEGEY</sequence>
<gene>
    <name evidence="1" type="ORF">SAMN04488089_10145</name>
</gene>
<dbReference type="Proteomes" id="UP000183496">
    <property type="component" value="Unassembled WGS sequence"/>
</dbReference>
<protein>
    <submittedName>
        <fullName evidence="1">Uncharacterized protein</fullName>
    </submittedName>
</protein>
<dbReference type="KEGG" id="mpw:MPR_0445"/>
<keyword evidence="2" id="KW-1185">Reference proteome</keyword>
<comment type="caution">
    <text evidence="1">The sequence shown here is derived from an EMBL/GenBank/DDBJ whole genome shotgun (WGS) entry which is preliminary data.</text>
</comment>
<proteinExistence type="predicted"/>
<accession>A0AAJ4W0D7</accession>
<organism evidence="1 2">
    <name type="scientific">Myroides profundi</name>
    <dbReference type="NCBI Taxonomy" id="480520"/>
    <lineage>
        <taxon>Bacteria</taxon>
        <taxon>Pseudomonadati</taxon>
        <taxon>Bacteroidota</taxon>
        <taxon>Flavobacteriia</taxon>
        <taxon>Flavobacteriales</taxon>
        <taxon>Flavobacteriaceae</taxon>
        <taxon>Myroides</taxon>
    </lineage>
</organism>
<evidence type="ECO:0000313" key="2">
    <source>
        <dbReference type="Proteomes" id="UP000183496"/>
    </source>
</evidence>
<dbReference type="AlphaFoldDB" id="A0AAJ4W0D7"/>
<evidence type="ECO:0000313" key="1">
    <source>
        <dbReference type="EMBL" id="SEP90145.1"/>
    </source>
</evidence>
<dbReference type="EMBL" id="FOFY01000001">
    <property type="protein sequence ID" value="SEP90145.1"/>
    <property type="molecule type" value="Genomic_DNA"/>
</dbReference>
<dbReference type="RefSeq" id="WP_041888766.1">
    <property type="nucleotide sequence ID" value="NZ_CP010817.1"/>
</dbReference>
<name>A0AAJ4W0D7_MYRPR</name>